<proteinExistence type="predicted"/>
<dbReference type="GO" id="GO:0004803">
    <property type="term" value="F:transposase activity"/>
    <property type="evidence" value="ECO:0007669"/>
    <property type="project" value="InterPro"/>
</dbReference>
<protein>
    <recommendedName>
        <fullName evidence="1">Transposase IS801/IS1294 domain-containing protein</fullName>
    </recommendedName>
</protein>
<dbReference type="AlphaFoldDB" id="A0A4P7KTT6"/>
<gene>
    <name evidence="2" type="ORF">ArsFIN_21550</name>
</gene>
<dbReference type="EMBL" id="CP038613">
    <property type="protein sequence ID" value="QBY43587.1"/>
    <property type="molecule type" value="Genomic_DNA"/>
</dbReference>
<accession>A0A4P7KTT6</accession>
<name>A0A4P7KTT6_9GAMM</name>
<dbReference type="GeneID" id="96879286"/>
<dbReference type="RefSeq" id="WP_246067182.1">
    <property type="nucleotide sequence ID" value="NZ_CP038613.1"/>
</dbReference>
<dbReference type="Proteomes" id="UP000295134">
    <property type="component" value="Chromosome"/>
</dbReference>
<dbReference type="InterPro" id="IPR007069">
    <property type="entry name" value="Transposase_32"/>
</dbReference>
<dbReference type="GO" id="GO:0003677">
    <property type="term" value="F:DNA binding"/>
    <property type="evidence" value="ECO:0007669"/>
    <property type="project" value="InterPro"/>
</dbReference>
<dbReference type="GO" id="GO:0006313">
    <property type="term" value="P:DNA transposition"/>
    <property type="evidence" value="ECO:0007669"/>
    <property type="project" value="InterPro"/>
</dbReference>
<organism evidence="2 3">
    <name type="scientific">Arsenophonus nasoniae</name>
    <name type="common">son-killer infecting Nasonia vitripennis</name>
    <dbReference type="NCBI Taxonomy" id="638"/>
    <lineage>
        <taxon>Bacteria</taxon>
        <taxon>Pseudomonadati</taxon>
        <taxon>Pseudomonadota</taxon>
        <taxon>Gammaproteobacteria</taxon>
        <taxon>Enterobacterales</taxon>
        <taxon>Morganellaceae</taxon>
        <taxon>Arsenophonus</taxon>
    </lineage>
</organism>
<feature type="domain" description="Transposase IS801/IS1294" evidence="1">
    <location>
        <begin position="1"/>
        <end position="27"/>
    </location>
</feature>
<evidence type="ECO:0000313" key="3">
    <source>
        <dbReference type="Proteomes" id="UP000295134"/>
    </source>
</evidence>
<reference evidence="2 3" key="1">
    <citation type="submission" date="2019-03" db="EMBL/GenBank/DDBJ databases">
        <title>Long-read sequencing reveals hyperdense prophage content in a complex bacterial symbiont genome.</title>
        <authorList>
            <person name="Frost C.L."/>
            <person name="Siozios S."/>
            <person name="Nadal-Jimenez P."/>
            <person name="Brockhurst M.A."/>
            <person name="King K.C."/>
            <person name="Darby A.C."/>
            <person name="Hurst G.D.D."/>
        </authorList>
    </citation>
    <scope>NUCLEOTIDE SEQUENCE [LARGE SCALE GENOMIC DNA]</scope>
    <source>
        <strain evidence="2 3">FIN</strain>
    </source>
</reference>
<evidence type="ECO:0000313" key="2">
    <source>
        <dbReference type="EMBL" id="QBY43587.1"/>
    </source>
</evidence>
<dbReference type="KEGG" id="ans:ArsFIN_21550"/>
<evidence type="ECO:0000259" key="1">
    <source>
        <dbReference type="Pfam" id="PF04986"/>
    </source>
</evidence>
<dbReference type="Pfam" id="PF04986">
    <property type="entry name" value="Y2_Tnp"/>
    <property type="match status" value="1"/>
</dbReference>
<sequence>MIRRYVSHIPARHFKMIRYYGFLANRKRGCLLPKVYEALDMISPNVPEKPGFGALIKGFLNTDPYQCILCGNRLRFMSAEKEYTPSLYCQKGGIKWSKRWLQTAA</sequence>